<evidence type="ECO:0000256" key="3">
    <source>
        <dbReference type="ARBA" id="ARBA00022622"/>
    </source>
</evidence>
<accession>A0A1Y2BCL2</accession>
<feature type="domain" description="NodB homology" evidence="8">
    <location>
        <begin position="30"/>
        <end position="279"/>
    </location>
</feature>
<comment type="caution">
    <text evidence="9">The sequence shown here is derived from an EMBL/GenBank/DDBJ whole genome shotgun (WGS) entry which is preliminary data.</text>
</comment>
<reference evidence="9 10" key="1">
    <citation type="submission" date="2016-07" db="EMBL/GenBank/DDBJ databases">
        <title>Pervasive Adenine N6-methylation of Active Genes in Fungi.</title>
        <authorList>
            <consortium name="DOE Joint Genome Institute"/>
            <person name="Mondo S.J."/>
            <person name="Dannebaum R.O."/>
            <person name="Kuo R.C."/>
            <person name="Labutti K."/>
            <person name="Haridas S."/>
            <person name="Kuo A."/>
            <person name="Salamov A."/>
            <person name="Ahrendt S.R."/>
            <person name="Lipzen A."/>
            <person name="Sullivan W."/>
            <person name="Andreopoulos W.B."/>
            <person name="Clum A."/>
            <person name="Lindquist E."/>
            <person name="Daum C."/>
            <person name="Ramamoorthy G.K."/>
            <person name="Gryganskyi A."/>
            <person name="Culley D."/>
            <person name="Magnuson J.K."/>
            <person name="James T.Y."/>
            <person name="O'Malley M.A."/>
            <person name="Stajich J.E."/>
            <person name="Spatafora J.W."/>
            <person name="Visel A."/>
            <person name="Grigoriev I.V."/>
        </authorList>
    </citation>
    <scope>NUCLEOTIDE SEQUENCE [LARGE SCALE GENOMIC DNA]</scope>
    <source>
        <strain evidence="9 10">68-887.2</strain>
    </source>
</reference>
<keyword evidence="10" id="KW-1185">Reference proteome</keyword>
<evidence type="ECO:0000256" key="6">
    <source>
        <dbReference type="ARBA" id="ARBA00023288"/>
    </source>
</evidence>
<dbReference type="PROSITE" id="PS51677">
    <property type="entry name" value="NODB"/>
    <property type="match status" value="1"/>
</dbReference>
<dbReference type="InterPro" id="IPR002509">
    <property type="entry name" value="NODB_dom"/>
</dbReference>
<dbReference type="InParanoid" id="A0A1Y2BCL2"/>
<proteinExistence type="predicted"/>
<evidence type="ECO:0000313" key="9">
    <source>
        <dbReference type="EMBL" id="ORY31825.1"/>
    </source>
</evidence>
<dbReference type="GO" id="GO:0005975">
    <property type="term" value="P:carbohydrate metabolic process"/>
    <property type="evidence" value="ECO:0007669"/>
    <property type="project" value="InterPro"/>
</dbReference>
<organism evidence="9 10">
    <name type="scientific">Naematelia encephala</name>
    <dbReference type="NCBI Taxonomy" id="71784"/>
    <lineage>
        <taxon>Eukaryota</taxon>
        <taxon>Fungi</taxon>
        <taxon>Dikarya</taxon>
        <taxon>Basidiomycota</taxon>
        <taxon>Agaricomycotina</taxon>
        <taxon>Tremellomycetes</taxon>
        <taxon>Tremellales</taxon>
        <taxon>Naemateliaceae</taxon>
        <taxon>Naematelia</taxon>
    </lineage>
</organism>
<dbReference type="EMBL" id="MCFC01000013">
    <property type="protein sequence ID" value="ORY31825.1"/>
    <property type="molecule type" value="Genomic_DNA"/>
</dbReference>
<dbReference type="OrthoDB" id="3162524at2759"/>
<keyword evidence="5" id="KW-0325">Glycoprotein</keyword>
<evidence type="ECO:0000256" key="7">
    <source>
        <dbReference type="ARBA" id="ARBA00023316"/>
    </source>
</evidence>
<keyword evidence="6" id="KW-0449">Lipoprotein</keyword>
<evidence type="ECO:0000313" key="10">
    <source>
        <dbReference type="Proteomes" id="UP000193986"/>
    </source>
</evidence>
<keyword evidence="7" id="KW-0961">Cell wall biogenesis/degradation</keyword>
<evidence type="ECO:0000259" key="8">
    <source>
        <dbReference type="PROSITE" id="PS51677"/>
    </source>
</evidence>
<dbReference type="GO" id="GO:0005886">
    <property type="term" value="C:plasma membrane"/>
    <property type="evidence" value="ECO:0007669"/>
    <property type="project" value="UniProtKB-SubCell"/>
</dbReference>
<dbReference type="PANTHER" id="PTHR47561:SF1">
    <property type="entry name" value="POLYSACCHARIDE DEACETYLASE FAMILY PROTEIN (AFU_ORTHOLOGUE AFUA_6G05030)"/>
    <property type="match status" value="1"/>
</dbReference>
<dbReference type="CDD" id="cd10938">
    <property type="entry name" value="CE4_HpPgdA_like"/>
    <property type="match status" value="1"/>
</dbReference>
<evidence type="ECO:0000256" key="5">
    <source>
        <dbReference type="ARBA" id="ARBA00023180"/>
    </source>
</evidence>
<keyword evidence="3" id="KW-0336">GPI-anchor</keyword>
<name>A0A1Y2BCL2_9TREE</name>
<dbReference type="Pfam" id="PF01522">
    <property type="entry name" value="Polysacc_deac_1"/>
    <property type="match status" value="1"/>
</dbReference>
<evidence type="ECO:0000256" key="1">
    <source>
        <dbReference type="ARBA" id="ARBA00004609"/>
    </source>
</evidence>
<gene>
    <name evidence="9" type="ORF">BCR39DRAFT_525571</name>
</gene>
<dbReference type="Proteomes" id="UP000193986">
    <property type="component" value="Unassembled WGS sequence"/>
</dbReference>
<comment type="subcellular location">
    <subcellularLocation>
        <location evidence="1">Cell membrane</location>
        <topology evidence="1">Lipid-anchor</topology>
        <topology evidence="1">GPI-anchor</topology>
    </subcellularLocation>
</comment>
<keyword evidence="2" id="KW-1003">Cell membrane</keyword>
<dbReference type="GO" id="GO:0071555">
    <property type="term" value="P:cell wall organization"/>
    <property type="evidence" value="ECO:0007669"/>
    <property type="project" value="UniProtKB-KW"/>
</dbReference>
<evidence type="ECO:0000256" key="4">
    <source>
        <dbReference type="ARBA" id="ARBA00023136"/>
    </source>
</evidence>
<protein>
    <recommendedName>
        <fullName evidence="8">NodB homology domain-containing protein</fullName>
    </recommendedName>
</protein>
<dbReference type="GO" id="GO:0098552">
    <property type="term" value="C:side of membrane"/>
    <property type="evidence" value="ECO:0007669"/>
    <property type="project" value="UniProtKB-KW"/>
</dbReference>
<dbReference type="GO" id="GO:0016810">
    <property type="term" value="F:hydrolase activity, acting on carbon-nitrogen (but not peptide) bonds"/>
    <property type="evidence" value="ECO:0007669"/>
    <property type="project" value="InterPro"/>
</dbReference>
<dbReference type="Gene3D" id="3.20.20.370">
    <property type="entry name" value="Glycoside hydrolase/deacetylase"/>
    <property type="match status" value="1"/>
</dbReference>
<sequence>MSPKGRKLVCWGIDVDAVAGWLGSYGGEDSSSDISRGMFAGEIGSMRLLKMFEKYKIKTTWFIPGHSLETFPKQMAAVRDAGHEIGLHGYSHENPTALSVEQQRDILEKTFQQLTEFCGRPPRGSVAPWWEVSKEGCEMLLDKGILYDHSFQHHDCKPYWLRTGDKWDVIDYSKKAETWMKPLERGEETGMVEIPGNWDLDDLPPMMFIKSSPNSHGFVDSHVIEQKWKDHFTYIYREHPEGFVMPLTIHPDVSGRPHVLLMLERFIEWVATHEDVEFVTMEEVAADFRANNQVPQGARMPAGL</sequence>
<dbReference type="InterPro" id="IPR037950">
    <property type="entry name" value="PgdA-like"/>
</dbReference>
<evidence type="ECO:0000256" key="2">
    <source>
        <dbReference type="ARBA" id="ARBA00022475"/>
    </source>
</evidence>
<keyword evidence="4" id="KW-0472">Membrane</keyword>
<dbReference type="PANTHER" id="PTHR47561">
    <property type="entry name" value="POLYSACCHARIDE DEACETYLASE FAMILY PROTEIN (AFU_ORTHOLOGUE AFUA_6G05030)"/>
    <property type="match status" value="1"/>
</dbReference>
<dbReference type="InterPro" id="IPR011330">
    <property type="entry name" value="Glyco_hydro/deAcase_b/a-brl"/>
</dbReference>
<dbReference type="SUPFAM" id="SSF88713">
    <property type="entry name" value="Glycoside hydrolase/deacetylase"/>
    <property type="match status" value="1"/>
</dbReference>
<dbReference type="AlphaFoldDB" id="A0A1Y2BCL2"/>